<gene>
    <name evidence="2" type="ORF">KQR59_00945</name>
</gene>
<feature type="signal peptide" evidence="1">
    <location>
        <begin position="1"/>
        <end position="21"/>
    </location>
</feature>
<evidence type="ECO:0000256" key="1">
    <source>
        <dbReference type="SAM" id="SignalP"/>
    </source>
</evidence>
<dbReference type="RefSeq" id="WP_216692277.1">
    <property type="nucleotide sequence ID" value="NZ_CP076680.1"/>
</dbReference>
<reference evidence="2 3" key="1">
    <citation type="submission" date="2021-06" db="EMBL/GenBank/DDBJ databases">
        <title>Ulceroglandular infection and bacteremia caused by Francisella salimarina in an immunocompromised patient, France.</title>
        <authorList>
            <person name="Hennebique A."/>
            <person name="Caspar Y."/>
            <person name="Maurin M."/>
            <person name="Boisset S."/>
            <person name="Pelloux I."/>
            <person name="Gallego-Hernanz M.P."/>
            <person name="Burucoa C."/>
            <person name="Cazenave-Roblot F."/>
            <person name="Plouzeau C."/>
            <person name="Rammaert B."/>
        </authorList>
    </citation>
    <scope>NUCLEOTIDE SEQUENCE [LARGE SCALE GENOMIC DNA]</scope>
    <source>
        <strain evidence="2 3">CHUGA-F75</strain>
    </source>
</reference>
<evidence type="ECO:0000313" key="3">
    <source>
        <dbReference type="Proteomes" id="UP000683421"/>
    </source>
</evidence>
<keyword evidence="1" id="KW-0732">Signal</keyword>
<name>A0AAJ4NPR4_9GAMM</name>
<keyword evidence="3" id="KW-1185">Reference proteome</keyword>
<dbReference type="InterPro" id="IPR021952">
    <property type="entry name" value="Flpp3-like"/>
</dbReference>
<sequence>MKILKIWAVSMLVSLTLVSCSNTSDLTSNLNSAGESIARFVNGTFSAKINNTSLQSVYNATLLALNNGSNKIVTSNINDDTANITGTYTINGSFFDKDHTVNFDIKLLKGNDNTVNLLIRIGKFGNKEASVNLLTNIKSNLGL</sequence>
<protein>
    <submittedName>
        <fullName evidence="2">DUF3568 domain-containing protein</fullName>
    </submittedName>
</protein>
<dbReference type="AlphaFoldDB" id="A0AAJ4NPR4"/>
<proteinExistence type="predicted"/>
<dbReference type="KEGG" id="fsr:KQR59_00945"/>
<dbReference type="Pfam" id="PF12092">
    <property type="entry name" value="DUF3568"/>
    <property type="match status" value="1"/>
</dbReference>
<organism evidence="2 3">
    <name type="scientific">Francisella salimarina</name>
    <dbReference type="NCBI Taxonomy" id="2599927"/>
    <lineage>
        <taxon>Bacteria</taxon>
        <taxon>Pseudomonadati</taxon>
        <taxon>Pseudomonadota</taxon>
        <taxon>Gammaproteobacteria</taxon>
        <taxon>Thiotrichales</taxon>
        <taxon>Francisellaceae</taxon>
        <taxon>Francisella</taxon>
    </lineage>
</organism>
<dbReference type="EMBL" id="CP076680">
    <property type="protein sequence ID" value="QWU99481.1"/>
    <property type="molecule type" value="Genomic_DNA"/>
</dbReference>
<evidence type="ECO:0000313" key="2">
    <source>
        <dbReference type="EMBL" id="QWU99481.1"/>
    </source>
</evidence>
<accession>A0AAJ4NPR4</accession>
<feature type="chain" id="PRO_5042462922" evidence="1">
    <location>
        <begin position="22"/>
        <end position="143"/>
    </location>
</feature>
<dbReference type="PROSITE" id="PS51257">
    <property type="entry name" value="PROKAR_LIPOPROTEIN"/>
    <property type="match status" value="1"/>
</dbReference>
<dbReference type="Proteomes" id="UP000683421">
    <property type="component" value="Chromosome"/>
</dbReference>